<feature type="transmembrane region" description="Helical" evidence="3">
    <location>
        <begin position="349"/>
        <end position="368"/>
    </location>
</feature>
<sequence length="391" mass="44857">MLNEIVVFFSILVSSWNIYNSALSFYGLTWRVNQKIEYSDKTFSILVPAKNEEKVLGRLLDRLINQEYDKSKYEIIVVEDGSTDRTFQICKNYEENYDNVRCVKLDKSNVPNGKSRALNYAMKLAKFDIIGVFDADTFPRLDVLSYVSGSFDSDNVVAVQGKLIPINVRESIIARFASLEELFNEYSIGGRARFGLFVPLEGTCTFVKKSIIEEMGGWNEYSLTEDLDLSVKLTSAGYKIMYNPNVVAWREVASSLRWLIKQRLRWYRGHFEISLSMPKKIDPRIFDGILLIGTPIFMLMNLVNYSLVLIYQTPLFVVTMVIVSTATLLSFITAVGISRKHLIEYQYSILSLIYMNFVMLLNVTAVFLEIVRVPRVWIKTERSGKISVPEV</sequence>
<dbReference type="PANTHER" id="PTHR43630">
    <property type="entry name" value="POLY-BETA-1,6-N-ACETYL-D-GLUCOSAMINE SYNTHASE"/>
    <property type="match status" value="1"/>
</dbReference>
<dbReference type="RefSeq" id="WP_011277193.1">
    <property type="nucleotide sequence ID" value="NZ_BHWZ01000001.1"/>
</dbReference>
<dbReference type="STRING" id="1435377.SUSAZ_01390"/>
<dbReference type="Gene3D" id="3.90.550.10">
    <property type="entry name" value="Spore Coat Polysaccharide Biosynthesis Protein SpsA, Chain A"/>
    <property type="match status" value="1"/>
</dbReference>
<keyword evidence="3" id="KW-0812">Transmembrane</keyword>
<dbReference type="EMBL" id="CP013695">
    <property type="protein sequence ID" value="ALU32075.1"/>
    <property type="molecule type" value="Genomic_DNA"/>
</dbReference>
<dbReference type="Proteomes" id="UP000060043">
    <property type="component" value="Chromosome"/>
</dbReference>
<dbReference type="Proteomes" id="UP000065473">
    <property type="component" value="Chromosome"/>
</dbReference>
<dbReference type="OrthoDB" id="46222at2157"/>
<feature type="transmembrane region" description="Helical" evidence="3">
    <location>
        <begin position="285"/>
        <end position="303"/>
    </location>
</feature>
<dbReference type="GeneID" id="14550805"/>
<dbReference type="PANTHER" id="PTHR43630:SF1">
    <property type="entry name" value="POLY-BETA-1,6-N-ACETYL-D-GLUCOSAMINE SYNTHASE"/>
    <property type="match status" value="1"/>
</dbReference>
<dbReference type="InterPro" id="IPR029044">
    <property type="entry name" value="Nucleotide-diphossugar_trans"/>
</dbReference>
<dbReference type="OMA" id="YICVYDA"/>
<evidence type="ECO:0000313" key="6">
    <source>
        <dbReference type="Proteomes" id="UP000060043"/>
    </source>
</evidence>
<evidence type="ECO:0000256" key="2">
    <source>
        <dbReference type="ARBA" id="ARBA00022679"/>
    </source>
</evidence>
<dbReference type="SUPFAM" id="SSF53448">
    <property type="entry name" value="Nucleotide-diphospho-sugar transferases"/>
    <property type="match status" value="1"/>
</dbReference>
<organism evidence="5 6">
    <name type="scientific">Sulfolobus acidocaldarius</name>
    <dbReference type="NCBI Taxonomy" id="2285"/>
    <lineage>
        <taxon>Archaea</taxon>
        <taxon>Thermoproteota</taxon>
        <taxon>Thermoprotei</taxon>
        <taxon>Sulfolobales</taxon>
        <taxon>Sulfolobaceae</taxon>
        <taxon>Sulfolobus</taxon>
    </lineage>
</organism>
<evidence type="ECO:0000313" key="7">
    <source>
        <dbReference type="Proteomes" id="UP000065473"/>
    </source>
</evidence>
<dbReference type="Pfam" id="PF13641">
    <property type="entry name" value="Glyco_tranf_2_3"/>
    <property type="match status" value="1"/>
</dbReference>
<proteinExistence type="predicted"/>
<evidence type="ECO:0000313" key="4">
    <source>
        <dbReference type="EMBL" id="ALU29346.1"/>
    </source>
</evidence>
<feature type="transmembrane region" description="Helical" evidence="3">
    <location>
        <begin position="6"/>
        <end position="28"/>
    </location>
</feature>
<dbReference type="AlphaFoldDB" id="A0A0U3FNN9"/>
<keyword evidence="1" id="KW-0328">Glycosyltransferase</keyword>
<evidence type="ECO:0000313" key="5">
    <source>
        <dbReference type="EMBL" id="ALU32075.1"/>
    </source>
</evidence>
<evidence type="ECO:0000256" key="1">
    <source>
        <dbReference type="ARBA" id="ARBA00022676"/>
    </source>
</evidence>
<feature type="transmembrane region" description="Helical" evidence="3">
    <location>
        <begin position="315"/>
        <end position="337"/>
    </location>
</feature>
<keyword evidence="3" id="KW-1133">Transmembrane helix</keyword>
<gene>
    <name evidence="4" type="ORF">ATY89_04905</name>
    <name evidence="5" type="ORF">ATZ20_07930</name>
</gene>
<dbReference type="EMBL" id="CP013694">
    <property type="protein sequence ID" value="ALU29346.1"/>
    <property type="molecule type" value="Genomic_DNA"/>
</dbReference>
<dbReference type="GO" id="GO:0016757">
    <property type="term" value="F:glycosyltransferase activity"/>
    <property type="evidence" value="ECO:0007669"/>
    <property type="project" value="UniProtKB-KW"/>
</dbReference>
<dbReference type="PaxDb" id="1435377-SUSAZ_01390"/>
<keyword evidence="3" id="KW-0472">Membrane</keyword>
<accession>A0A0U3FNN9</accession>
<evidence type="ECO:0000256" key="3">
    <source>
        <dbReference type="SAM" id="Phobius"/>
    </source>
</evidence>
<keyword evidence="2 5" id="KW-0808">Transferase</keyword>
<reference evidence="6 7" key="1">
    <citation type="submission" date="2015-12" db="EMBL/GenBank/DDBJ databases">
        <title>A stable core within a dynamic pangenome in Sulfolobus acidocaldarius.</title>
        <authorList>
            <person name="Anderson R."/>
            <person name="Kouris A."/>
            <person name="Seward C."/>
            <person name="Campbell K."/>
            <person name="Whitaker R."/>
        </authorList>
    </citation>
    <scope>NUCLEOTIDE SEQUENCE [LARGE SCALE GENOMIC DNA]</scope>
    <source>
        <strain evidence="4 7">GG12-C01-09</strain>
        <strain evidence="5 6">NG05B_CO5_07</strain>
    </source>
</reference>
<name>A0A0U3FNN9_9CREN</name>
<protein>
    <submittedName>
        <fullName evidence="5">Glycosyl transferase family 2</fullName>
    </submittedName>
</protein>
<dbReference type="CDD" id="cd06423">
    <property type="entry name" value="CESA_like"/>
    <property type="match status" value="1"/>
</dbReference>